<dbReference type="Pfam" id="PF01370">
    <property type="entry name" value="Epimerase"/>
    <property type="match status" value="1"/>
</dbReference>
<reference evidence="2" key="2">
    <citation type="journal article" date="2021" name="PeerJ">
        <title>Extensive microbial diversity within the chicken gut microbiome revealed by metagenomics and culture.</title>
        <authorList>
            <person name="Gilroy R."/>
            <person name="Ravi A."/>
            <person name="Getino M."/>
            <person name="Pursley I."/>
            <person name="Horton D.L."/>
            <person name="Alikhan N.F."/>
            <person name="Baker D."/>
            <person name="Gharbi K."/>
            <person name="Hall N."/>
            <person name="Watson M."/>
            <person name="Adriaenssens E.M."/>
            <person name="Foster-Nyarko E."/>
            <person name="Jarju S."/>
            <person name="Secka A."/>
            <person name="Antonio M."/>
            <person name="Oren A."/>
            <person name="Chaudhuri R.R."/>
            <person name="La Ragione R."/>
            <person name="Hildebrand F."/>
            <person name="Pallen M.J."/>
        </authorList>
    </citation>
    <scope>NUCLEOTIDE SEQUENCE</scope>
    <source>
        <strain evidence="2">B1-20833</strain>
    </source>
</reference>
<comment type="caution">
    <text evidence="2">The sequence shown here is derived from an EMBL/GenBank/DDBJ whole genome shotgun (WGS) entry which is preliminary data.</text>
</comment>
<proteinExistence type="predicted"/>
<gene>
    <name evidence="2" type="ORF">IAC06_07815</name>
</gene>
<feature type="domain" description="NAD-dependent epimerase/dehydratase" evidence="1">
    <location>
        <begin position="7"/>
        <end position="227"/>
    </location>
</feature>
<dbReference type="InterPro" id="IPR036291">
    <property type="entry name" value="NAD(P)-bd_dom_sf"/>
</dbReference>
<dbReference type="GO" id="GO:0004029">
    <property type="term" value="F:aldehyde dehydrogenase (NAD+) activity"/>
    <property type="evidence" value="ECO:0007669"/>
    <property type="project" value="TreeGrafter"/>
</dbReference>
<dbReference type="PANTHER" id="PTHR48079">
    <property type="entry name" value="PROTEIN YEEZ"/>
    <property type="match status" value="1"/>
</dbReference>
<dbReference type="EMBL" id="JADIMI010000073">
    <property type="protein sequence ID" value="MBO8452768.1"/>
    <property type="molecule type" value="Genomic_DNA"/>
</dbReference>
<reference evidence="2" key="1">
    <citation type="submission" date="2020-10" db="EMBL/GenBank/DDBJ databases">
        <authorList>
            <person name="Gilroy R."/>
        </authorList>
    </citation>
    <scope>NUCLEOTIDE SEQUENCE</scope>
    <source>
        <strain evidence="2">B1-20833</strain>
    </source>
</reference>
<evidence type="ECO:0000259" key="1">
    <source>
        <dbReference type="Pfam" id="PF01370"/>
    </source>
</evidence>
<accession>A0A9D9EUX5</accession>
<evidence type="ECO:0000313" key="2">
    <source>
        <dbReference type="EMBL" id="MBO8452768.1"/>
    </source>
</evidence>
<dbReference type="Proteomes" id="UP000823661">
    <property type="component" value="Unassembled WGS sequence"/>
</dbReference>
<sequence length="328" mass="35007">MEMSGKILVTGANGFLAVNVINALLAACCQVRGILRRKGSYQGAVSESLELYEGDFTDETVLPDAMSGCSAVVHCAACTDQSASEEEYRRVNVDAVKNLLEAAAVAGIGRVVNISSANIFGYGTKESPGDESSPVRFPFTESGYAMSKAGAQKVVDSFRDRLEVITLCPTFMLGPYGSPAGSCRIVSMGYRRRLVFCPPGGKNFVAVQDVAAAAVAALTEGIPGEAYLLTGENLSYREFYRLLSERTGCRSVRISLPAALLLSLGRAGDLLAALGMKTELSTVNMRLLCTGNYYSSSKAAEDLGFRCRRISDAVDETVAWLLHTGKLK</sequence>
<name>A0A9D9EUX5_9BACT</name>
<dbReference type="PANTHER" id="PTHR48079:SF6">
    <property type="entry name" value="NAD(P)-BINDING DOMAIN-CONTAINING PROTEIN-RELATED"/>
    <property type="match status" value="1"/>
</dbReference>
<dbReference type="Gene3D" id="3.40.50.720">
    <property type="entry name" value="NAD(P)-binding Rossmann-like Domain"/>
    <property type="match status" value="1"/>
</dbReference>
<dbReference type="PROSITE" id="PS51257">
    <property type="entry name" value="PROKAR_LIPOPROTEIN"/>
    <property type="match status" value="1"/>
</dbReference>
<dbReference type="GO" id="GO:0005737">
    <property type="term" value="C:cytoplasm"/>
    <property type="evidence" value="ECO:0007669"/>
    <property type="project" value="TreeGrafter"/>
</dbReference>
<dbReference type="SUPFAM" id="SSF51735">
    <property type="entry name" value="NAD(P)-binding Rossmann-fold domains"/>
    <property type="match status" value="1"/>
</dbReference>
<dbReference type="AlphaFoldDB" id="A0A9D9EUX5"/>
<dbReference type="InterPro" id="IPR051783">
    <property type="entry name" value="NAD(P)-dependent_oxidoreduct"/>
</dbReference>
<organism evidence="2 3">
    <name type="scientific">Candidatus Cryptobacteroides intestinavium</name>
    <dbReference type="NCBI Taxonomy" id="2840766"/>
    <lineage>
        <taxon>Bacteria</taxon>
        <taxon>Pseudomonadati</taxon>
        <taxon>Bacteroidota</taxon>
        <taxon>Bacteroidia</taxon>
        <taxon>Bacteroidales</taxon>
        <taxon>Candidatus Cryptobacteroides</taxon>
    </lineage>
</organism>
<dbReference type="InterPro" id="IPR001509">
    <property type="entry name" value="Epimerase_deHydtase"/>
</dbReference>
<evidence type="ECO:0000313" key="3">
    <source>
        <dbReference type="Proteomes" id="UP000823661"/>
    </source>
</evidence>
<protein>
    <submittedName>
        <fullName evidence="2">NAD-dependent epimerase/dehydratase family protein</fullName>
    </submittedName>
</protein>